<evidence type="ECO:0008006" key="3">
    <source>
        <dbReference type="Google" id="ProtNLM"/>
    </source>
</evidence>
<dbReference type="AlphaFoldDB" id="A0A2G9UBD0"/>
<accession>A0A2G9UBD0</accession>
<protein>
    <recommendedName>
        <fullName evidence="3">Programmed cell death protein 2 C-terminal domain-containing protein</fullName>
    </recommendedName>
</protein>
<dbReference type="EMBL" id="KZ347562">
    <property type="protein sequence ID" value="PIO67493.1"/>
    <property type="molecule type" value="Genomic_DNA"/>
</dbReference>
<proteinExistence type="predicted"/>
<organism evidence="1 2">
    <name type="scientific">Teladorsagia circumcincta</name>
    <name type="common">Brown stomach worm</name>
    <name type="synonym">Ostertagia circumcincta</name>
    <dbReference type="NCBI Taxonomy" id="45464"/>
    <lineage>
        <taxon>Eukaryota</taxon>
        <taxon>Metazoa</taxon>
        <taxon>Ecdysozoa</taxon>
        <taxon>Nematoda</taxon>
        <taxon>Chromadorea</taxon>
        <taxon>Rhabditida</taxon>
        <taxon>Rhabditina</taxon>
        <taxon>Rhabditomorpha</taxon>
        <taxon>Strongyloidea</taxon>
        <taxon>Trichostrongylidae</taxon>
        <taxon>Teladorsagia</taxon>
    </lineage>
</organism>
<name>A0A2G9UBD0_TELCI</name>
<dbReference type="OrthoDB" id="443682at2759"/>
<evidence type="ECO:0000313" key="2">
    <source>
        <dbReference type="Proteomes" id="UP000230423"/>
    </source>
</evidence>
<keyword evidence="2" id="KW-1185">Reference proteome</keyword>
<sequence>MATLLIRTYQRMPLIYVESAVAMLLKNVENVELPGHSIDWASVYVFTCSQTCEIENNGYAKEFACKQDFC</sequence>
<gene>
    <name evidence="1" type="ORF">TELCIR_10749</name>
</gene>
<reference evidence="1 2" key="1">
    <citation type="submission" date="2015-09" db="EMBL/GenBank/DDBJ databases">
        <title>Draft genome of the parasitic nematode Teladorsagia circumcincta isolate WARC Sus (inbred).</title>
        <authorList>
            <person name="Mitreva M."/>
        </authorList>
    </citation>
    <scope>NUCLEOTIDE SEQUENCE [LARGE SCALE GENOMIC DNA]</scope>
    <source>
        <strain evidence="1 2">S</strain>
    </source>
</reference>
<dbReference type="Proteomes" id="UP000230423">
    <property type="component" value="Unassembled WGS sequence"/>
</dbReference>
<evidence type="ECO:0000313" key="1">
    <source>
        <dbReference type="EMBL" id="PIO67493.1"/>
    </source>
</evidence>